<feature type="compositionally biased region" description="Low complexity" evidence="9">
    <location>
        <begin position="307"/>
        <end position="316"/>
    </location>
</feature>
<comment type="subcellular location">
    <subcellularLocation>
        <location evidence="1">Cell membrane</location>
        <topology evidence="1">Multi-pass membrane protein</topology>
    </subcellularLocation>
</comment>
<sequence length="330" mass="34632">MAEASTTTQKIAAEVLGTFVLVFFGCGTALMSNGDYVAIALAFGLTVLVMAYAVGRISGGHFNPAVSVGAAMGGRMSWGQVPVYVAAQLAGALLAGFVLFTVMHGFEGFTAEGNMAQNFFGDQGGVAWWSALLLETVMTAIFVWVILSVTDARNEHPGLAPLTIGLSLAMIHFGSIAATGTSVNPARSIGVGVFAGTDAVLQLWLFIIAPLLGAAIAGASYAVLFGMGSEPVPGSGFNFSRPAPAAVPGYGAPDQYQQEWNQENPAVQAQAQQAQEQQAQAWGTEPIIQDGWQWDPHSQQWVPLAEPQQPQQQWPPADGGDQTQIRPPGQ</sequence>
<evidence type="ECO:0000256" key="1">
    <source>
        <dbReference type="ARBA" id="ARBA00004651"/>
    </source>
</evidence>
<evidence type="ECO:0000256" key="9">
    <source>
        <dbReference type="SAM" id="MobiDB-lite"/>
    </source>
</evidence>
<reference evidence="11 12" key="1">
    <citation type="journal article" date="2019" name="Int. J. Syst. Evol. Microbiol.">
        <title>The Global Catalogue of Microorganisms (GCM) 10K type strain sequencing project: providing services to taxonomists for standard genome sequencing and annotation.</title>
        <authorList>
            <consortium name="The Broad Institute Genomics Platform"/>
            <consortium name="The Broad Institute Genome Sequencing Center for Infectious Disease"/>
            <person name="Wu L."/>
            <person name="Ma J."/>
        </authorList>
    </citation>
    <scope>NUCLEOTIDE SEQUENCE [LARGE SCALE GENOMIC DNA]</scope>
    <source>
        <strain evidence="11 12">JCM 16022</strain>
    </source>
</reference>
<keyword evidence="5 8" id="KW-0812">Transmembrane</keyword>
<dbReference type="SUPFAM" id="SSF81338">
    <property type="entry name" value="Aquaporin-like"/>
    <property type="match status" value="1"/>
</dbReference>
<keyword evidence="12" id="KW-1185">Reference proteome</keyword>
<feature type="transmembrane region" description="Helical" evidence="10">
    <location>
        <begin position="126"/>
        <end position="147"/>
    </location>
</feature>
<evidence type="ECO:0000256" key="5">
    <source>
        <dbReference type="ARBA" id="ARBA00022692"/>
    </source>
</evidence>
<dbReference type="EMBL" id="BAAAQR010000001">
    <property type="protein sequence ID" value="GAA2135871.1"/>
    <property type="molecule type" value="Genomic_DNA"/>
</dbReference>
<dbReference type="Proteomes" id="UP001501771">
    <property type="component" value="Unassembled WGS sequence"/>
</dbReference>
<dbReference type="Pfam" id="PF00230">
    <property type="entry name" value="MIP"/>
    <property type="match status" value="1"/>
</dbReference>
<evidence type="ECO:0000256" key="2">
    <source>
        <dbReference type="ARBA" id="ARBA00006175"/>
    </source>
</evidence>
<feature type="transmembrane region" description="Helical" evidence="10">
    <location>
        <begin position="12"/>
        <end position="30"/>
    </location>
</feature>
<comment type="similarity">
    <text evidence="2 8">Belongs to the MIP/aquaporin (TC 1.A.8) family.</text>
</comment>
<evidence type="ECO:0000256" key="4">
    <source>
        <dbReference type="ARBA" id="ARBA00022475"/>
    </source>
</evidence>
<evidence type="ECO:0000256" key="7">
    <source>
        <dbReference type="ARBA" id="ARBA00023136"/>
    </source>
</evidence>
<evidence type="ECO:0000313" key="11">
    <source>
        <dbReference type="EMBL" id="GAA2135871.1"/>
    </source>
</evidence>
<dbReference type="PRINTS" id="PR00783">
    <property type="entry name" value="MINTRINSICP"/>
</dbReference>
<feature type="transmembrane region" description="Helical" evidence="10">
    <location>
        <begin position="36"/>
        <end position="54"/>
    </location>
</feature>
<feature type="compositionally biased region" description="Polar residues" evidence="9">
    <location>
        <begin position="321"/>
        <end position="330"/>
    </location>
</feature>
<dbReference type="CDD" id="cd00333">
    <property type="entry name" value="MIP"/>
    <property type="match status" value="1"/>
</dbReference>
<dbReference type="Gene3D" id="1.20.1080.10">
    <property type="entry name" value="Glycerol uptake facilitator protein"/>
    <property type="match status" value="1"/>
</dbReference>
<feature type="transmembrane region" description="Helical" evidence="10">
    <location>
        <begin position="159"/>
        <end position="183"/>
    </location>
</feature>
<dbReference type="InterPro" id="IPR034294">
    <property type="entry name" value="Aquaporin_transptr"/>
</dbReference>
<keyword evidence="3 8" id="KW-0813">Transport</keyword>
<dbReference type="InterPro" id="IPR023271">
    <property type="entry name" value="Aquaporin-like"/>
</dbReference>
<feature type="transmembrane region" description="Helical" evidence="10">
    <location>
        <begin position="203"/>
        <end position="224"/>
    </location>
</feature>
<feature type="region of interest" description="Disordered" evidence="9">
    <location>
        <begin position="273"/>
        <end position="330"/>
    </location>
</feature>
<accession>A0ABN2Z2M8</accession>
<dbReference type="RefSeq" id="WP_344146096.1">
    <property type="nucleotide sequence ID" value="NZ_BAAAQR010000001.1"/>
</dbReference>
<keyword evidence="4" id="KW-1003">Cell membrane</keyword>
<gene>
    <name evidence="11" type="ORF">GCM10009844_01570</name>
</gene>
<dbReference type="InterPro" id="IPR000425">
    <property type="entry name" value="MIP"/>
</dbReference>
<keyword evidence="6 10" id="KW-1133">Transmembrane helix</keyword>
<proteinExistence type="inferred from homology"/>
<dbReference type="InterPro" id="IPR022357">
    <property type="entry name" value="MIP_CS"/>
</dbReference>
<evidence type="ECO:0008006" key="13">
    <source>
        <dbReference type="Google" id="ProtNLM"/>
    </source>
</evidence>
<protein>
    <recommendedName>
        <fullName evidence="13">MIP family channel protein</fullName>
    </recommendedName>
</protein>
<evidence type="ECO:0000256" key="8">
    <source>
        <dbReference type="RuleBase" id="RU000477"/>
    </source>
</evidence>
<dbReference type="PROSITE" id="PS00221">
    <property type="entry name" value="MIP"/>
    <property type="match status" value="1"/>
</dbReference>
<evidence type="ECO:0000313" key="12">
    <source>
        <dbReference type="Proteomes" id="UP001501771"/>
    </source>
</evidence>
<dbReference type="PANTHER" id="PTHR19139:SF199">
    <property type="entry name" value="MIP17260P"/>
    <property type="match status" value="1"/>
</dbReference>
<name>A0ABN2Z2M8_9ACTN</name>
<evidence type="ECO:0000256" key="3">
    <source>
        <dbReference type="ARBA" id="ARBA00022448"/>
    </source>
</evidence>
<dbReference type="PANTHER" id="PTHR19139">
    <property type="entry name" value="AQUAPORIN TRANSPORTER"/>
    <property type="match status" value="1"/>
</dbReference>
<keyword evidence="7 10" id="KW-0472">Membrane</keyword>
<evidence type="ECO:0000256" key="10">
    <source>
        <dbReference type="SAM" id="Phobius"/>
    </source>
</evidence>
<organism evidence="11 12">
    <name type="scientific">Nocardioides koreensis</name>
    <dbReference type="NCBI Taxonomy" id="433651"/>
    <lineage>
        <taxon>Bacteria</taxon>
        <taxon>Bacillati</taxon>
        <taxon>Actinomycetota</taxon>
        <taxon>Actinomycetes</taxon>
        <taxon>Propionibacteriales</taxon>
        <taxon>Nocardioidaceae</taxon>
        <taxon>Nocardioides</taxon>
    </lineage>
</organism>
<feature type="transmembrane region" description="Helical" evidence="10">
    <location>
        <begin position="81"/>
        <end position="106"/>
    </location>
</feature>
<evidence type="ECO:0000256" key="6">
    <source>
        <dbReference type="ARBA" id="ARBA00022989"/>
    </source>
</evidence>
<comment type="caution">
    <text evidence="11">The sequence shown here is derived from an EMBL/GenBank/DDBJ whole genome shotgun (WGS) entry which is preliminary data.</text>
</comment>